<evidence type="ECO:0000313" key="2">
    <source>
        <dbReference type="EMBL" id="KAJ8895313.1"/>
    </source>
</evidence>
<sequence>MTTTSHNLAPAACKLSSDTSTSSLEKDVFQRHPGHSCDSDSLHQPLCAISQPAFHLVTHGCSLLGSGWLAVRRRFTASQYPLTALAPNRAQGPGCSEGLDNTISCISLQRSVVDGDSSVYARLLQNVPYGHSIHKIECANHCIKNYTSNLHTLAADKTFGVDARKLLKLSLFRPTAAARRAIRHREQVSDLVRNLENAKYNAGKRIKLHRERLYPATVICCRTTISEAAFIHANSAHGKC</sequence>
<reference evidence="2 3" key="1">
    <citation type="submission" date="2023-02" db="EMBL/GenBank/DDBJ databases">
        <title>LHISI_Scaffold_Assembly.</title>
        <authorList>
            <person name="Stuart O.P."/>
            <person name="Cleave R."/>
            <person name="Magrath M.J.L."/>
            <person name="Mikheyev A.S."/>
        </authorList>
    </citation>
    <scope>NUCLEOTIDE SEQUENCE [LARGE SCALE GENOMIC DNA]</scope>
    <source>
        <strain evidence="2">Daus_M_001</strain>
        <tissue evidence="2">Leg muscle</tissue>
    </source>
</reference>
<dbReference type="EMBL" id="JARBHB010000001">
    <property type="protein sequence ID" value="KAJ8895313.1"/>
    <property type="molecule type" value="Genomic_DNA"/>
</dbReference>
<name>A0ABQ9IHK2_9NEOP</name>
<gene>
    <name evidence="2" type="ORF">PR048_000638</name>
</gene>
<evidence type="ECO:0000259" key="1">
    <source>
        <dbReference type="Pfam" id="PF20700"/>
    </source>
</evidence>
<accession>A0ABQ9IHK2</accession>
<keyword evidence="3" id="KW-1185">Reference proteome</keyword>
<proteinExistence type="predicted"/>
<evidence type="ECO:0000313" key="3">
    <source>
        <dbReference type="Proteomes" id="UP001159363"/>
    </source>
</evidence>
<dbReference type="Pfam" id="PF20700">
    <property type="entry name" value="Mutator"/>
    <property type="match status" value="1"/>
</dbReference>
<dbReference type="InterPro" id="IPR049012">
    <property type="entry name" value="Mutator_transp_dom"/>
</dbReference>
<comment type="caution">
    <text evidence="2">The sequence shown here is derived from an EMBL/GenBank/DDBJ whole genome shotgun (WGS) entry which is preliminary data.</text>
</comment>
<organism evidence="2 3">
    <name type="scientific">Dryococelus australis</name>
    <dbReference type="NCBI Taxonomy" id="614101"/>
    <lineage>
        <taxon>Eukaryota</taxon>
        <taxon>Metazoa</taxon>
        <taxon>Ecdysozoa</taxon>
        <taxon>Arthropoda</taxon>
        <taxon>Hexapoda</taxon>
        <taxon>Insecta</taxon>
        <taxon>Pterygota</taxon>
        <taxon>Neoptera</taxon>
        <taxon>Polyneoptera</taxon>
        <taxon>Phasmatodea</taxon>
        <taxon>Verophasmatodea</taxon>
        <taxon>Anareolatae</taxon>
        <taxon>Phasmatidae</taxon>
        <taxon>Eurycanthinae</taxon>
        <taxon>Dryococelus</taxon>
    </lineage>
</organism>
<dbReference type="Proteomes" id="UP001159363">
    <property type="component" value="Chromosome 1"/>
</dbReference>
<protein>
    <recommendedName>
        <fullName evidence="1">Mutator-like transposase domain-containing protein</fullName>
    </recommendedName>
</protein>
<feature type="domain" description="Mutator-like transposase" evidence="1">
    <location>
        <begin position="106"/>
        <end position="201"/>
    </location>
</feature>